<dbReference type="RefSeq" id="WP_012719062.1">
    <property type="nucleotide sequence ID" value="NC_012632.1"/>
</dbReference>
<dbReference type="EMBL" id="CP001401">
    <property type="protein sequence ID" value="ACP56170.1"/>
    <property type="molecule type" value="Genomic_DNA"/>
</dbReference>
<evidence type="ECO:0000259" key="1">
    <source>
        <dbReference type="PROSITE" id="PS51740"/>
    </source>
</evidence>
<dbReference type="Gene3D" id="2.10.260.10">
    <property type="match status" value="1"/>
</dbReference>
<dbReference type="SMART" id="SM00966">
    <property type="entry name" value="SpoVT_AbrB"/>
    <property type="match status" value="1"/>
</dbReference>
<name>C3N112_SACI3</name>
<dbReference type="SUPFAM" id="SSF89447">
    <property type="entry name" value="AbrB/MazE/MraZ-like"/>
    <property type="match status" value="1"/>
</dbReference>
<dbReference type="NCBIfam" id="TIGR01439">
    <property type="entry name" value="lp_hng_hel_AbrB"/>
    <property type="match status" value="1"/>
</dbReference>
<evidence type="ECO:0000313" key="2">
    <source>
        <dbReference type="EMBL" id="ACP56170.1"/>
    </source>
</evidence>
<dbReference type="GO" id="GO:0003677">
    <property type="term" value="F:DNA binding"/>
    <property type="evidence" value="ECO:0007669"/>
    <property type="project" value="InterPro"/>
</dbReference>
<accession>C3N112</accession>
<gene>
    <name evidence="2" type="ordered locus">M1627_2310</name>
</gene>
<dbReference type="AlphaFoldDB" id="C3N112"/>
<dbReference type="GeneID" id="84059558"/>
<organism evidence="2 3">
    <name type="scientific">Saccharolobus islandicus (strain M.16.27)</name>
    <name type="common">Sulfolobus islandicus</name>
    <dbReference type="NCBI Taxonomy" id="427318"/>
    <lineage>
        <taxon>Archaea</taxon>
        <taxon>Thermoproteota</taxon>
        <taxon>Thermoprotei</taxon>
        <taxon>Sulfolobales</taxon>
        <taxon>Sulfolobaceae</taxon>
        <taxon>Saccharolobus</taxon>
    </lineage>
</organism>
<feature type="domain" description="SpoVT-AbrB" evidence="1">
    <location>
        <begin position="2"/>
        <end position="47"/>
    </location>
</feature>
<sequence>MDRIIRIGKRNAIYIPKEIANSLNLKEGDRLVIVVEDGKIELIPVRKPSKYWAEISPEEVEEVGEEISRSIGINS</sequence>
<dbReference type="InterPro" id="IPR007159">
    <property type="entry name" value="SpoVT-AbrB_dom"/>
</dbReference>
<protein>
    <submittedName>
        <fullName evidence="2">Transcriptional regulator, AbrB family</fullName>
    </submittedName>
</protein>
<reference evidence="2 3" key="1">
    <citation type="journal article" date="2009" name="Proc. Natl. Acad. Sci. U.S.A.">
        <title>Biogeography of the Sulfolobus islandicus pan-genome.</title>
        <authorList>
            <person name="Reno M.L."/>
            <person name="Held N.L."/>
            <person name="Fields C.J."/>
            <person name="Burke P.V."/>
            <person name="Whitaker R.J."/>
        </authorList>
    </citation>
    <scope>NUCLEOTIDE SEQUENCE [LARGE SCALE GENOMIC DNA]</scope>
    <source>
        <strain evidence="2 3">M.16.27</strain>
    </source>
</reference>
<proteinExistence type="predicted"/>
<dbReference type="Proteomes" id="UP000002307">
    <property type="component" value="Chromosome"/>
</dbReference>
<dbReference type="HOGENOM" id="CLU_158484_3_2_2"/>
<evidence type="ECO:0000313" key="3">
    <source>
        <dbReference type="Proteomes" id="UP000002307"/>
    </source>
</evidence>
<dbReference type="InterPro" id="IPR037914">
    <property type="entry name" value="SpoVT-AbrB_sf"/>
</dbReference>
<dbReference type="PROSITE" id="PS51740">
    <property type="entry name" value="SPOVT_ABRB"/>
    <property type="match status" value="1"/>
</dbReference>
<dbReference type="Pfam" id="PF04014">
    <property type="entry name" value="MazE_antitoxin"/>
    <property type="match status" value="1"/>
</dbReference>
<dbReference type="KEGG" id="sim:M1627_2310"/>